<evidence type="ECO:0000313" key="3">
    <source>
        <dbReference type="Proteomes" id="UP000001396"/>
    </source>
</evidence>
<dbReference type="EMBL" id="ADBJ01000018">
    <property type="protein sequence ID" value="EFA82531.1"/>
    <property type="molecule type" value="Genomic_DNA"/>
</dbReference>
<gene>
    <name evidence="2" type="ORF">PPL_04219</name>
</gene>
<reference evidence="2 3" key="1">
    <citation type="journal article" date="2011" name="Genome Res.">
        <title>Phylogeny-wide analysis of social amoeba genomes highlights ancient origins for complex intercellular communication.</title>
        <authorList>
            <person name="Heidel A.J."/>
            <person name="Lawal H.M."/>
            <person name="Felder M."/>
            <person name="Schilde C."/>
            <person name="Helps N.R."/>
            <person name="Tunggal B."/>
            <person name="Rivero F."/>
            <person name="John U."/>
            <person name="Schleicher M."/>
            <person name="Eichinger L."/>
            <person name="Platzer M."/>
            <person name="Noegel A.A."/>
            <person name="Schaap P."/>
            <person name="Gloeckner G."/>
        </authorList>
    </citation>
    <scope>NUCLEOTIDE SEQUENCE [LARGE SCALE GENOMIC DNA]</scope>
    <source>
        <strain evidence="3">ATCC 26659 / Pp 5 / PN500</strain>
    </source>
</reference>
<keyword evidence="3" id="KW-1185">Reference proteome</keyword>
<comment type="caution">
    <text evidence="2">The sequence shown here is derived from an EMBL/GenBank/DDBJ whole genome shotgun (WGS) entry which is preliminary data.</text>
</comment>
<keyword evidence="1" id="KW-1133">Transmembrane helix</keyword>
<organism evidence="2 3">
    <name type="scientific">Heterostelium pallidum (strain ATCC 26659 / Pp 5 / PN500)</name>
    <name type="common">Cellular slime mold</name>
    <name type="synonym">Polysphondylium pallidum</name>
    <dbReference type="NCBI Taxonomy" id="670386"/>
    <lineage>
        <taxon>Eukaryota</taxon>
        <taxon>Amoebozoa</taxon>
        <taxon>Evosea</taxon>
        <taxon>Eumycetozoa</taxon>
        <taxon>Dictyostelia</taxon>
        <taxon>Acytosteliales</taxon>
        <taxon>Acytosteliaceae</taxon>
        <taxon>Heterostelium</taxon>
    </lineage>
</organism>
<dbReference type="GeneID" id="31359706"/>
<accession>D3B6Y8</accession>
<evidence type="ECO:0000313" key="2">
    <source>
        <dbReference type="EMBL" id="EFA82531.1"/>
    </source>
</evidence>
<feature type="transmembrane region" description="Helical" evidence="1">
    <location>
        <begin position="7"/>
        <end position="25"/>
    </location>
</feature>
<dbReference type="Proteomes" id="UP000001396">
    <property type="component" value="Unassembled WGS sequence"/>
</dbReference>
<keyword evidence="1" id="KW-0472">Membrane</keyword>
<proteinExistence type="predicted"/>
<evidence type="ECO:0000256" key="1">
    <source>
        <dbReference type="SAM" id="Phobius"/>
    </source>
</evidence>
<protein>
    <submittedName>
        <fullName evidence="2">Uncharacterized protein</fullName>
    </submittedName>
</protein>
<dbReference type="AlphaFoldDB" id="D3B6Y8"/>
<keyword evidence="1" id="KW-0812">Transmembrane</keyword>
<sequence length="140" mass="15661">MILGKTATLWSELLFLSAAASGWYFSILSRLLLTMLLSYGTDISMILIDFLVQFLTIRSVSSCGMRIQCALWTLLRNDTFYILNLSLASLLSDWVYGKAEQKGTEGITLEDSIGNRYCSCGLILGYEYLGVPFAHESFND</sequence>
<dbReference type="RefSeq" id="XP_020434648.1">
    <property type="nucleotide sequence ID" value="XM_020575128.1"/>
</dbReference>
<name>D3B6Y8_HETP5</name>
<dbReference type="InParanoid" id="D3B6Y8"/>